<protein>
    <submittedName>
        <fullName evidence="1">Uncharacterized protein</fullName>
    </submittedName>
</protein>
<evidence type="ECO:0000313" key="2">
    <source>
        <dbReference type="Proteomes" id="UP000230170"/>
    </source>
</evidence>
<dbReference type="EMBL" id="MF974178">
    <property type="protein sequence ID" value="ATI16063.1"/>
    <property type="molecule type" value="Genomic_DNA"/>
</dbReference>
<sequence length="103" mass="11563">MELEDVKKGQVVMVNYLNLDTPRPTFEKHNVLGTGVVAGIDKEAKNLNIKVLFENGELDWGNAIDVSLINSDPEANKLRKKKVAKIVSKIDELFDGVWRVTNQ</sequence>
<reference evidence="1 2" key="1">
    <citation type="submission" date="2017-09" db="EMBL/GenBank/DDBJ databases">
        <title>Complete genome sequence of lytic bacteriophage YS35.</title>
        <authorList>
            <person name="Yu S."/>
            <person name="Huang H."/>
            <person name="Hao Y."/>
            <person name="Shi H."/>
            <person name="Sun Y."/>
        </authorList>
    </citation>
    <scope>NUCLEOTIDE SEQUENCE [LARGE SCALE GENOMIC DNA]</scope>
</reference>
<proteinExistence type="predicted"/>
<name>A0A291LB20_9CAUD</name>
<organism evidence="1 2">
    <name type="scientific">Pseudomonas phage YS35</name>
    <dbReference type="NCBI Taxonomy" id="2036050"/>
    <lineage>
        <taxon>Viruses</taxon>
        <taxon>Duplodnaviria</taxon>
        <taxon>Heunggongvirae</taxon>
        <taxon>Uroviricota</taxon>
        <taxon>Caudoviricetes</taxon>
        <taxon>Vandenendeviridae</taxon>
        <taxon>Skurskavirinae</taxon>
        <taxon>Pakpunavirus</taxon>
        <taxon>Pakpunavirus YS35</taxon>
    </lineage>
</organism>
<gene>
    <name evidence="1" type="ORF">Y35_GM000090</name>
</gene>
<accession>A0A291LB20</accession>
<keyword evidence="2" id="KW-1185">Reference proteome</keyword>
<evidence type="ECO:0000313" key="1">
    <source>
        <dbReference type="EMBL" id="ATI16063.1"/>
    </source>
</evidence>
<dbReference type="Proteomes" id="UP000230170">
    <property type="component" value="Segment"/>
</dbReference>